<proteinExistence type="predicted"/>
<accession>A0ABZ2M3V5</accession>
<sequence>MHEERERTLRRRNTPPRTTVATFYVFAGHPSEPDELMPLRLLAYANGYFLR</sequence>
<name>A0ABZ2M3V5_9BACT</name>
<protein>
    <submittedName>
        <fullName evidence="1">YaeQ family protein</fullName>
    </submittedName>
</protein>
<keyword evidence="2" id="KW-1185">Reference proteome</keyword>
<dbReference type="Proteomes" id="UP001370348">
    <property type="component" value="Chromosome"/>
</dbReference>
<organism evidence="1 2">
    <name type="scientific">Pendulispora albinea</name>
    <dbReference type="NCBI Taxonomy" id="2741071"/>
    <lineage>
        <taxon>Bacteria</taxon>
        <taxon>Pseudomonadati</taxon>
        <taxon>Myxococcota</taxon>
        <taxon>Myxococcia</taxon>
        <taxon>Myxococcales</taxon>
        <taxon>Sorangiineae</taxon>
        <taxon>Pendulisporaceae</taxon>
        <taxon>Pendulispora</taxon>
    </lineage>
</organism>
<evidence type="ECO:0000313" key="1">
    <source>
        <dbReference type="EMBL" id="WXB17929.1"/>
    </source>
</evidence>
<reference evidence="1 2" key="1">
    <citation type="submission" date="2021-12" db="EMBL/GenBank/DDBJ databases">
        <title>Discovery of the Pendulisporaceae a myxobacterial family with distinct sporulation behavior and unique specialized metabolism.</title>
        <authorList>
            <person name="Garcia R."/>
            <person name="Popoff A."/>
            <person name="Bader C.D."/>
            <person name="Loehr J."/>
            <person name="Walesch S."/>
            <person name="Walt C."/>
            <person name="Boldt J."/>
            <person name="Bunk B."/>
            <person name="Haeckl F.J.F.P.J."/>
            <person name="Gunesch A.P."/>
            <person name="Birkelbach J."/>
            <person name="Nuebel U."/>
            <person name="Pietschmann T."/>
            <person name="Bach T."/>
            <person name="Mueller R."/>
        </authorList>
    </citation>
    <scope>NUCLEOTIDE SEQUENCE [LARGE SCALE GENOMIC DNA]</scope>
    <source>
        <strain evidence="1 2">MSr11954</strain>
    </source>
</reference>
<gene>
    <name evidence="1" type="ORF">LZC94_11770</name>
</gene>
<dbReference type="EMBL" id="CP089984">
    <property type="protein sequence ID" value="WXB17929.1"/>
    <property type="molecule type" value="Genomic_DNA"/>
</dbReference>
<dbReference type="RefSeq" id="WP_394827571.1">
    <property type="nucleotide sequence ID" value="NZ_CP089984.1"/>
</dbReference>
<evidence type="ECO:0000313" key="2">
    <source>
        <dbReference type="Proteomes" id="UP001370348"/>
    </source>
</evidence>